<reference evidence="1 2" key="1">
    <citation type="submission" date="2024-03" db="EMBL/GenBank/DDBJ databases">
        <authorList>
            <person name="Martinez-Hernandez J."/>
        </authorList>
    </citation>
    <scope>NUCLEOTIDE SEQUENCE [LARGE SCALE GENOMIC DNA]</scope>
</reference>
<keyword evidence="2" id="KW-1185">Reference proteome</keyword>
<dbReference type="Proteomes" id="UP001497480">
    <property type="component" value="Unassembled WGS sequence"/>
</dbReference>
<sequence length="65" mass="7241">MKGNLLVKKRFESEKQELFGDYALRHEHSLTLLASSQHDACTMLVKDVLGRVAGSLRSCRPKLGA</sequence>
<evidence type="ECO:0000313" key="1">
    <source>
        <dbReference type="EMBL" id="CAL0329608.1"/>
    </source>
</evidence>
<comment type="caution">
    <text evidence="1">The sequence shown here is derived from an EMBL/GenBank/DDBJ whole genome shotgun (WGS) entry which is preliminary data.</text>
</comment>
<accession>A0AAV1Y931</accession>
<proteinExistence type="predicted"/>
<evidence type="ECO:0000313" key="2">
    <source>
        <dbReference type="Proteomes" id="UP001497480"/>
    </source>
</evidence>
<name>A0AAV1Y931_LUPLU</name>
<gene>
    <name evidence="1" type="ORF">LLUT_LOCUS30668</name>
</gene>
<dbReference type="EMBL" id="CAXHTB010000022">
    <property type="protein sequence ID" value="CAL0329608.1"/>
    <property type="molecule type" value="Genomic_DNA"/>
</dbReference>
<organism evidence="1 2">
    <name type="scientific">Lupinus luteus</name>
    <name type="common">European yellow lupine</name>
    <dbReference type="NCBI Taxonomy" id="3873"/>
    <lineage>
        <taxon>Eukaryota</taxon>
        <taxon>Viridiplantae</taxon>
        <taxon>Streptophyta</taxon>
        <taxon>Embryophyta</taxon>
        <taxon>Tracheophyta</taxon>
        <taxon>Spermatophyta</taxon>
        <taxon>Magnoliopsida</taxon>
        <taxon>eudicotyledons</taxon>
        <taxon>Gunneridae</taxon>
        <taxon>Pentapetalae</taxon>
        <taxon>rosids</taxon>
        <taxon>fabids</taxon>
        <taxon>Fabales</taxon>
        <taxon>Fabaceae</taxon>
        <taxon>Papilionoideae</taxon>
        <taxon>50 kb inversion clade</taxon>
        <taxon>genistoids sensu lato</taxon>
        <taxon>core genistoids</taxon>
        <taxon>Genisteae</taxon>
        <taxon>Lupinus</taxon>
    </lineage>
</organism>
<protein>
    <submittedName>
        <fullName evidence="1">Uncharacterized protein</fullName>
    </submittedName>
</protein>
<dbReference type="AlphaFoldDB" id="A0AAV1Y931"/>